<evidence type="ECO:0000313" key="1">
    <source>
        <dbReference type="EMBL" id="KAG0411887.1"/>
    </source>
</evidence>
<keyword evidence="2" id="KW-1185">Reference proteome</keyword>
<protein>
    <submittedName>
        <fullName evidence="1">Uncharacterized protein</fullName>
    </submittedName>
</protein>
<sequence length="724" mass="81309">MDRNRRTRGIVRSAVTRALTQIDHLLQDENTTELDLRLQLDYLNQKESDLIHLERDIQTSTSDDDLEDELEGAEEYRLRISHNLTSVRHALDSRVSMAQHTNILPNVPDDRTQPGGIVPTPTSRSHRTVALPKLQVPTFAGSRRDWQGFWDHFDCTIHTNSELPPMEKFKYLLTYLTDDAKRAVEGIRLSEQNYDLAVQIHKTDFGRRDILIDDHIDRLLSLPAVNSSTNAEQLRRPCDAIRFPTTSLQGPDVPPSNYAVVLHRALMRCFPADLAILYRQKLREAGLTPSADTPDMRPEEQVRVIMSFLQTEVEVYLSRPTSATSDNPHPGGLREATATVVSAPTTNFRSSAVWLQTARTHLLLRLLLDSGCQRTFIRQDISEKLGCEVAQEELTIYTFGNTATKRSSADIIPAGAQGRVDNVGILIGSNFYWQVVTGRIQRMTDYLTAVESIFGWMVQERTLKPTAPNATIVLRGRRKRGSQRAGTVAIKLQRQASTSLPTPIAISGSRTRVDVNTRTTENVPRSSGGVQSQHFSVEAESAESQTVAPPQALQFARFQRSFGQYVPPLVPFGHPQVPYGFPTPLYGPPFIPPRPGAPERSHNPPDSARRYITYNKGRRYLQFKVGDLVLRITGSLSDAARGFTTSLTKGWEGPYRVSEKLSNLSYEVVHRALGRMFGSIHAVDFIVFYEPDVVDVSQIPDNNDPDHPSEASVPSLPRHYPRRR</sequence>
<reference evidence="1 2" key="1">
    <citation type="journal article" date="2020" name="Cell">
        <title>Large-Scale Comparative Analyses of Tick Genomes Elucidate Their Genetic Diversity and Vector Capacities.</title>
        <authorList>
            <consortium name="Tick Genome and Microbiome Consortium (TIGMIC)"/>
            <person name="Jia N."/>
            <person name="Wang J."/>
            <person name="Shi W."/>
            <person name="Du L."/>
            <person name="Sun Y."/>
            <person name="Zhan W."/>
            <person name="Jiang J.F."/>
            <person name="Wang Q."/>
            <person name="Zhang B."/>
            <person name="Ji P."/>
            <person name="Bell-Sakyi L."/>
            <person name="Cui X.M."/>
            <person name="Yuan T.T."/>
            <person name="Jiang B.G."/>
            <person name="Yang W.F."/>
            <person name="Lam T.T."/>
            <person name="Chang Q.C."/>
            <person name="Ding S.J."/>
            <person name="Wang X.J."/>
            <person name="Zhu J.G."/>
            <person name="Ruan X.D."/>
            <person name="Zhao L."/>
            <person name="Wei J.T."/>
            <person name="Ye R.Z."/>
            <person name="Que T.C."/>
            <person name="Du C.H."/>
            <person name="Zhou Y.H."/>
            <person name="Cheng J.X."/>
            <person name="Dai P.F."/>
            <person name="Guo W.B."/>
            <person name="Han X.H."/>
            <person name="Huang E.J."/>
            <person name="Li L.F."/>
            <person name="Wei W."/>
            <person name="Gao Y.C."/>
            <person name="Liu J.Z."/>
            <person name="Shao H.Z."/>
            <person name="Wang X."/>
            <person name="Wang C.C."/>
            <person name="Yang T.C."/>
            <person name="Huo Q.B."/>
            <person name="Li W."/>
            <person name="Chen H.Y."/>
            <person name="Chen S.E."/>
            <person name="Zhou L.G."/>
            <person name="Ni X.B."/>
            <person name="Tian J.H."/>
            <person name="Sheng Y."/>
            <person name="Liu T."/>
            <person name="Pan Y.S."/>
            <person name="Xia L.Y."/>
            <person name="Li J."/>
            <person name="Zhao F."/>
            <person name="Cao W.C."/>
        </authorList>
    </citation>
    <scope>NUCLEOTIDE SEQUENCE [LARGE SCALE GENOMIC DNA]</scope>
    <source>
        <strain evidence="1">Iper-2018</strain>
    </source>
</reference>
<evidence type="ECO:0000313" key="2">
    <source>
        <dbReference type="Proteomes" id="UP000805193"/>
    </source>
</evidence>
<dbReference type="Proteomes" id="UP000805193">
    <property type="component" value="Unassembled WGS sequence"/>
</dbReference>
<organism evidence="1 2">
    <name type="scientific">Ixodes persulcatus</name>
    <name type="common">Taiga tick</name>
    <dbReference type="NCBI Taxonomy" id="34615"/>
    <lineage>
        <taxon>Eukaryota</taxon>
        <taxon>Metazoa</taxon>
        <taxon>Ecdysozoa</taxon>
        <taxon>Arthropoda</taxon>
        <taxon>Chelicerata</taxon>
        <taxon>Arachnida</taxon>
        <taxon>Acari</taxon>
        <taxon>Parasitiformes</taxon>
        <taxon>Ixodida</taxon>
        <taxon>Ixodoidea</taxon>
        <taxon>Ixodidae</taxon>
        <taxon>Ixodinae</taxon>
        <taxon>Ixodes</taxon>
    </lineage>
</organism>
<gene>
    <name evidence="1" type="ORF">HPB47_010977</name>
</gene>
<accession>A0AC60NXP1</accession>
<dbReference type="EMBL" id="JABSTQ010011395">
    <property type="protein sequence ID" value="KAG0411887.1"/>
    <property type="molecule type" value="Genomic_DNA"/>
</dbReference>
<name>A0AC60NXP1_IXOPE</name>
<comment type="caution">
    <text evidence="1">The sequence shown here is derived from an EMBL/GenBank/DDBJ whole genome shotgun (WGS) entry which is preliminary data.</text>
</comment>
<proteinExistence type="predicted"/>